<sequence>MFDGQHADVATATILSVLFLAIMIAGIALSVLYGLALHILHKNQKPWQFFLSHHKRAAGGIARLLKINLQKRGFSVFLDTDNLTDLTKLFTFVRDTETLVVLATPGILARKWCIGEVVTARLHKVRTVIVKWPLFKYPNEAELQLGV</sequence>
<proteinExistence type="predicted"/>
<dbReference type="Gene3D" id="3.40.50.10140">
    <property type="entry name" value="Toll/interleukin-1 receptor homology (TIR) domain"/>
    <property type="match status" value="1"/>
</dbReference>
<protein>
    <recommendedName>
        <fullName evidence="4">TIR domain-containing protein</fullName>
    </recommendedName>
</protein>
<accession>A0A812I6Z7</accession>
<feature type="transmembrane region" description="Helical" evidence="1">
    <location>
        <begin position="12"/>
        <end position="35"/>
    </location>
</feature>
<dbReference type="EMBL" id="CAJNDS010000168">
    <property type="protein sequence ID" value="CAE6973165.1"/>
    <property type="molecule type" value="Genomic_DNA"/>
</dbReference>
<evidence type="ECO:0000256" key="1">
    <source>
        <dbReference type="SAM" id="Phobius"/>
    </source>
</evidence>
<evidence type="ECO:0000313" key="2">
    <source>
        <dbReference type="EMBL" id="CAE6973165.1"/>
    </source>
</evidence>
<keyword evidence="1" id="KW-0472">Membrane</keyword>
<organism evidence="2 3">
    <name type="scientific">Symbiodinium natans</name>
    <dbReference type="NCBI Taxonomy" id="878477"/>
    <lineage>
        <taxon>Eukaryota</taxon>
        <taxon>Sar</taxon>
        <taxon>Alveolata</taxon>
        <taxon>Dinophyceae</taxon>
        <taxon>Suessiales</taxon>
        <taxon>Symbiodiniaceae</taxon>
        <taxon>Symbiodinium</taxon>
    </lineage>
</organism>
<evidence type="ECO:0000313" key="3">
    <source>
        <dbReference type="Proteomes" id="UP000604046"/>
    </source>
</evidence>
<gene>
    <name evidence="2" type="ORF">SNAT2548_LOCUS2778</name>
</gene>
<keyword evidence="3" id="KW-1185">Reference proteome</keyword>
<evidence type="ECO:0008006" key="4">
    <source>
        <dbReference type="Google" id="ProtNLM"/>
    </source>
</evidence>
<keyword evidence="1" id="KW-1133">Transmembrane helix</keyword>
<dbReference type="SUPFAM" id="SSF52200">
    <property type="entry name" value="Toll/Interleukin receptor TIR domain"/>
    <property type="match status" value="1"/>
</dbReference>
<comment type="caution">
    <text evidence="2">The sequence shown here is derived from an EMBL/GenBank/DDBJ whole genome shotgun (WGS) entry which is preliminary data.</text>
</comment>
<dbReference type="InterPro" id="IPR035897">
    <property type="entry name" value="Toll_tir_struct_dom_sf"/>
</dbReference>
<reference evidence="2" key="1">
    <citation type="submission" date="2021-02" db="EMBL/GenBank/DDBJ databases">
        <authorList>
            <person name="Dougan E. K."/>
            <person name="Rhodes N."/>
            <person name="Thang M."/>
            <person name="Chan C."/>
        </authorList>
    </citation>
    <scope>NUCLEOTIDE SEQUENCE</scope>
</reference>
<dbReference type="AlphaFoldDB" id="A0A812I6Z7"/>
<dbReference type="OrthoDB" id="445938at2759"/>
<keyword evidence="1" id="KW-0812">Transmembrane</keyword>
<name>A0A812I6Z7_9DINO</name>
<dbReference type="Proteomes" id="UP000604046">
    <property type="component" value="Unassembled WGS sequence"/>
</dbReference>